<evidence type="ECO:0000313" key="2">
    <source>
        <dbReference type="Proteomes" id="UP000199548"/>
    </source>
</evidence>
<evidence type="ECO:0000313" key="1">
    <source>
        <dbReference type="EMBL" id="SFI48448.1"/>
    </source>
</evidence>
<protein>
    <submittedName>
        <fullName evidence="1">Uncharacterized protein</fullName>
    </submittedName>
</protein>
<sequence>MRVALQGAKVGERDMTADAVVGTGIEEEWVVLLADLAELAETTRMEHTARRLRGNTRADQRPGIAGLRHRWNSIEPIQHAVKSATMP</sequence>
<dbReference type="EMBL" id="FOQU01000003">
    <property type="protein sequence ID" value="SFI48448.1"/>
    <property type="molecule type" value="Genomic_DNA"/>
</dbReference>
<organism evidence="1 2">
    <name type="scientific">Paraburkholderia megapolitana</name>
    <dbReference type="NCBI Taxonomy" id="420953"/>
    <lineage>
        <taxon>Bacteria</taxon>
        <taxon>Pseudomonadati</taxon>
        <taxon>Pseudomonadota</taxon>
        <taxon>Betaproteobacteria</taxon>
        <taxon>Burkholderiales</taxon>
        <taxon>Burkholderiaceae</taxon>
        <taxon>Paraburkholderia</taxon>
    </lineage>
</organism>
<keyword evidence="2" id="KW-1185">Reference proteome</keyword>
<gene>
    <name evidence="1" type="ORF">SAMN05192543_103303</name>
</gene>
<proteinExistence type="predicted"/>
<accession>A0A1I3IKC5</accession>
<reference evidence="1 2" key="1">
    <citation type="submission" date="2016-10" db="EMBL/GenBank/DDBJ databases">
        <authorList>
            <person name="de Groot N.N."/>
        </authorList>
    </citation>
    <scope>NUCLEOTIDE SEQUENCE [LARGE SCALE GENOMIC DNA]</scope>
    <source>
        <strain evidence="1 2">LMG 23650</strain>
    </source>
</reference>
<dbReference type="AlphaFoldDB" id="A0A1I3IKC5"/>
<dbReference type="Proteomes" id="UP000199548">
    <property type="component" value="Unassembled WGS sequence"/>
</dbReference>
<name>A0A1I3IKC5_9BURK</name>